<reference evidence="10" key="2">
    <citation type="journal article" date="2024" name="Plant">
        <title>Genomic evolution and insights into agronomic trait innovations of Sesamum species.</title>
        <authorList>
            <person name="Miao H."/>
            <person name="Wang L."/>
            <person name="Qu L."/>
            <person name="Liu H."/>
            <person name="Sun Y."/>
            <person name="Le M."/>
            <person name="Wang Q."/>
            <person name="Wei S."/>
            <person name="Zheng Y."/>
            <person name="Lin W."/>
            <person name="Duan Y."/>
            <person name="Cao H."/>
            <person name="Xiong S."/>
            <person name="Wang X."/>
            <person name="Wei L."/>
            <person name="Li C."/>
            <person name="Ma Q."/>
            <person name="Ju M."/>
            <person name="Zhao R."/>
            <person name="Li G."/>
            <person name="Mu C."/>
            <person name="Tian Q."/>
            <person name="Mei H."/>
            <person name="Zhang T."/>
            <person name="Gao T."/>
            <person name="Zhang H."/>
        </authorList>
    </citation>
    <scope>NUCLEOTIDE SEQUENCE</scope>
    <source>
        <strain evidence="10">KEN8</strain>
    </source>
</reference>
<feature type="domain" description="RNA polymerase sigma-70 region 3" evidence="7">
    <location>
        <begin position="308"/>
        <end position="368"/>
    </location>
</feature>
<evidence type="ECO:0000256" key="6">
    <source>
        <dbReference type="SAM" id="MobiDB-lite"/>
    </source>
</evidence>
<dbReference type="AlphaFoldDB" id="A0AAW2RR79"/>
<dbReference type="Pfam" id="PF04542">
    <property type="entry name" value="Sigma70_r2"/>
    <property type="match status" value="1"/>
</dbReference>
<keyword evidence="3" id="KW-0731">Sigma factor</keyword>
<sequence length="476" mass="54655">MGVVTVSSSAARTPLGLDARYLTRVSLYRRQVILSFKNDKNKKIALIAPRESVALPLEAKKKRRRDLDYNEAAAKLEYIYKRSPATAVSLEEVKDQRVKRRRSLRKRTGEAEEAEKKTADNVKRKQRKNDEDEKIDRLVRDYSASTDLVSLDWKKMKIPPVLPSTEHACFKLMQPMKAILQVKVNLQNDLGREVTDDELAEATKTNAVQLRKQLEVGRAARNKLIKHNLRLVLFVMNKYFQDFSNGPRFQDLCQAGVKGLITAIDRFEPKRKFRLSTYSLFWIRHAIIRSMTLSSFTKVSFGLESVRVEIQKAKLELLFELQRLPTDEEIVDRVGISPERYHEVMRVSKPISSLHARHAVTQEEFINGISDVDDVEGDKRRQPALLRLALDDVLDSLKPKESLVIRQRYGLDGKGDRTLGEIAGNLNISREMVRKHEVKALMKLKHPLESITFAATFTNEPILADKKNAIVYYTFV</sequence>
<feature type="region of interest" description="Disordered" evidence="6">
    <location>
        <begin position="98"/>
        <end position="131"/>
    </location>
</feature>
<feature type="compositionally biased region" description="Basic and acidic residues" evidence="6">
    <location>
        <begin position="107"/>
        <end position="131"/>
    </location>
</feature>
<comment type="similarity">
    <text evidence="1">Belongs to the sigma-70 factor family.</text>
</comment>
<dbReference type="Gene3D" id="1.20.120.1810">
    <property type="match status" value="1"/>
</dbReference>
<dbReference type="GO" id="GO:0006352">
    <property type="term" value="P:DNA-templated transcription initiation"/>
    <property type="evidence" value="ECO:0007669"/>
    <property type="project" value="InterPro"/>
</dbReference>
<dbReference type="GO" id="GO:0016987">
    <property type="term" value="F:sigma factor activity"/>
    <property type="evidence" value="ECO:0007669"/>
    <property type="project" value="UniProtKB-KW"/>
</dbReference>
<feature type="domain" description="RNA polymerase sigma-70 region 4" evidence="9">
    <location>
        <begin position="393"/>
        <end position="446"/>
    </location>
</feature>
<evidence type="ECO:0000259" key="7">
    <source>
        <dbReference type="Pfam" id="PF04539"/>
    </source>
</evidence>
<protein>
    <submittedName>
        <fullName evidence="10">RNA polymerase sigma factor sigE, chloroplastic/mitochondrial</fullName>
    </submittedName>
</protein>
<evidence type="ECO:0000256" key="2">
    <source>
        <dbReference type="ARBA" id="ARBA00023015"/>
    </source>
</evidence>
<dbReference type="InterPro" id="IPR007630">
    <property type="entry name" value="RNA_pol_sigma70_r4"/>
</dbReference>
<dbReference type="GO" id="GO:0003677">
    <property type="term" value="F:DNA binding"/>
    <property type="evidence" value="ECO:0007669"/>
    <property type="project" value="UniProtKB-KW"/>
</dbReference>
<dbReference type="PANTHER" id="PTHR30603:SF4">
    <property type="entry name" value="RNA POLYMERASE SIGMA FACTOR SIGE, CHLOROPLASTIC_MITOCHONDRIAL"/>
    <property type="match status" value="1"/>
</dbReference>
<dbReference type="InterPro" id="IPR014284">
    <property type="entry name" value="RNA_pol_sigma-70_dom"/>
</dbReference>
<evidence type="ECO:0000259" key="8">
    <source>
        <dbReference type="Pfam" id="PF04542"/>
    </source>
</evidence>
<gene>
    <name evidence="10" type="ORF">Scaly_0529000</name>
</gene>
<dbReference type="Pfam" id="PF04539">
    <property type="entry name" value="Sigma70_r3"/>
    <property type="match status" value="1"/>
</dbReference>
<dbReference type="EMBL" id="JACGWM010000003">
    <property type="protein sequence ID" value="KAL0382417.1"/>
    <property type="molecule type" value="Genomic_DNA"/>
</dbReference>
<dbReference type="NCBIfam" id="TIGR02937">
    <property type="entry name" value="sigma70-ECF"/>
    <property type="match status" value="1"/>
</dbReference>
<dbReference type="InterPro" id="IPR007624">
    <property type="entry name" value="RNA_pol_sigma70_r3"/>
</dbReference>
<keyword evidence="4" id="KW-0238">DNA-binding</keyword>
<evidence type="ECO:0000256" key="1">
    <source>
        <dbReference type="ARBA" id="ARBA00007788"/>
    </source>
</evidence>
<dbReference type="GO" id="GO:0071482">
    <property type="term" value="P:cellular response to light stimulus"/>
    <property type="evidence" value="ECO:0007669"/>
    <property type="project" value="UniProtKB-ARBA"/>
</dbReference>
<dbReference type="InterPro" id="IPR000943">
    <property type="entry name" value="RNA_pol_sigma70"/>
</dbReference>
<evidence type="ECO:0000313" key="10">
    <source>
        <dbReference type="EMBL" id="KAL0382417.1"/>
    </source>
</evidence>
<proteinExistence type="inferred from homology"/>
<keyword evidence="5" id="KW-0804">Transcription</keyword>
<dbReference type="Gene3D" id="1.10.10.10">
    <property type="entry name" value="Winged helix-like DNA-binding domain superfamily/Winged helix DNA-binding domain"/>
    <property type="match status" value="2"/>
</dbReference>
<dbReference type="InterPro" id="IPR050239">
    <property type="entry name" value="Sigma-70_RNA_pol_init_factors"/>
</dbReference>
<evidence type="ECO:0000256" key="5">
    <source>
        <dbReference type="ARBA" id="ARBA00023163"/>
    </source>
</evidence>
<organism evidence="10">
    <name type="scientific">Sesamum calycinum</name>
    <dbReference type="NCBI Taxonomy" id="2727403"/>
    <lineage>
        <taxon>Eukaryota</taxon>
        <taxon>Viridiplantae</taxon>
        <taxon>Streptophyta</taxon>
        <taxon>Embryophyta</taxon>
        <taxon>Tracheophyta</taxon>
        <taxon>Spermatophyta</taxon>
        <taxon>Magnoliopsida</taxon>
        <taxon>eudicotyledons</taxon>
        <taxon>Gunneridae</taxon>
        <taxon>Pentapetalae</taxon>
        <taxon>asterids</taxon>
        <taxon>lamiids</taxon>
        <taxon>Lamiales</taxon>
        <taxon>Pedaliaceae</taxon>
        <taxon>Sesamum</taxon>
    </lineage>
</organism>
<dbReference type="Pfam" id="PF04545">
    <property type="entry name" value="Sigma70_r4"/>
    <property type="match status" value="1"/>
</dbReference>
<accession>A0AAW2RR79</accession>
<dbReference type="SUPFAM" id="SSF88946">
    <property type="entry name" value="Sigma2 domain of RNA polymerase sigma factors"/>
    <property type="match status" value="1"/>
</dbReference>
<evidence type="ECO:0000256" key="4">
    <source>
        <dbReference type="ARBA" id="ARBA00023125"/>
    </source>
</evidence>
<dbReference type="InterPro" id="IPR036388">
    <property type="entry name" value="WH-like_DNA-bd_sf"/>
</dbReference>
<evidence type="ECO:0000256" key="3">
    <source>
        <dbReference type="ARBA" id="ARBA00023082"/>
    </source>
</evidence>
<dbReference type="PRINTS" id="PR00046">
    <property type="entry name" value="SIGMA70FCT"/>
</dbReference>
<feature type="domain" description="RNA polymerase sigma-70 region 2" evidence="8">
    <location>
        <begin position="224"/>
        <end position="290"/>
    </location>
</feature>
<dbReference type="InterPro" id="IPR013324">
    <property type="entry name" value="RNA_pol_sigma_r3/r4-like"/>
</dbReference>
<comment type="caution">
    <text evidence="10">The sequence shown here is derived from an EMBL/GenBank/DDBJ whole genome shotgun (WGS) entry which is preliminary data.</text>
</comment>
<dbReference type="PANTHER" id="PTHR30603">
    <property type="entry name" value="RNA POLYMERASE SIGMA FACTOR RPO"/>
    <property type="match status" value="1"/>
</dbReference>
<dbReference type="InterPro" id="IPR007627">
    <property type="entry name" value="RNA_pol_sigma70_r2"/>
</dbReference>
<dbReference type="InterPro" id="IPR013325">
    <property type="entry name" value="RNA_pol_sigma_r2"/>
</dbReference>
<dbReference type="SUPFAM" id="SSF88659">
    <property type="entry name" value="Sigma3 and sigma4 domains of RNA polymerase sigma factors"/>
    <property type="match status" value="2"/>
</dbReference>
<name>A0AAW2RR79_9LAMI</name>
<reference evidence="10" key="1">
    <citation type="submission" date="2020-06" db="EMBL/GenBank/DDBJ databases">
        <authorList>
            <person name="Li T."/>
            <person name="Hu X."/>
            <person name="Zhang T."/>
            <person name="Song X."/>
            <person name="Zhang H."/>
            <person name="Dai N."/>
            <person name="Sheng W."/>
            <person name="Hou X."/>
            <person name="Wei L."/>
        </authorList>
    </citation>
    <scope>NUCLEOTIDE SEQUENCE</scope>
    <source>
        <strain evidence="10">KEN8</strain>
        <tissue evidence="10">Leaf</tissue>
    </source>
</reference>
<evidence type="ECO:0000259" key="9">
    <source>
        <dbReference type="Pfam" id="PF04545"/>
    </source>
</evidence>
<keyword evidence="2" id="KW-0805">Transcription regulation</keyword>